<name>A0A5C1YGT1_9MICO</name>
<feature type="domain" description="Gcp-like" evidence="1">
    <location>
        <begin position="33"/>
        <end position="129"/>
    </location>
</feature>
<evidence type="ECO:0000313" key="2">
    <source>
        <dbReference type="EMBL" id="QEO15191.1"/>
    </source>
</evidence>
<dbReference type="RefSeq" id="WP_149161205.1">
    <property type="nucleotide sequence ID" value="NZ_CP043505.1"/>
</dbReference>
<evidence type="ECO:0000259" key="1">
    <source>
        <dbReference type="Pfam" id="PF00814"/>
    </source>
</evidence>
<dbReference type="NCBIfam" id="TIGR03725">
    <property type="entry name" value="T6A_YeaZ"/>
    <property type="match status" value="1"/>
</dbReference>
<dbReference type="InterPro" id="IPR022496">
    <property type="entry name" value="T6A_TsaB"/>
</dbReference>
<dbReference type="Pfam" id="PF00814">
    <property type="entry name" value="TsaD"/>
    <property type="match status" value="1"/>
</dbReference>
<gene>
    <name evidence="2" type="primary">tsaB</name>
    <name evidence="2" type="ORF">FLP10_12745</name>
</gene>
<keyword evidence="3" id="KW-1185">Reference proteome</keyword>
<dbReference type="Proteomes" id="UP000324678">
    <property type="component" value="Chromosome"/>
</dbReference>
<evidence type="ECO:0000313" key="3">
    <source>
        <dbReference type="Proteomes" id="UP000324678"/>
    </source>
</evidence>
<dbReference type="AlphaFoldDB" id="A0A5C1YGT1"/>
<accession>A0A5C1YGT1</accession>
<dbReference type="PANTHER" id="PTHR11735">
    <property type="entry name" value="TRNA N6-ADENOSINE THREONYLCARBAMOYLTRANSFERASE"/>
    <property type="match status" value="1"/>
</dbReference>
<dbReference type="SUPFAM" id="SSF53067">
    <property type="entry name" value="Actin-like ATPase domain"/>
    <property type="match status" value="1"/>
</dbReference>
<sequence length="206" mass="21137">MLLAIDTSTGTSVAVVDHDRGVLAEASSDDPMRHAEVVGLLIREALDAAGVSPSELSGVAAGMGPGPFTGLRVGIAAAHAFAIGIARPVVPVVSHDAVAWAWYRDGGHGPVQVVTDARRREAAVADYDGLDDDGLPVRVEGPRLTPRDDVPAAAGTRVEASVVPAAGVGMIAELAYAAGRLPLTDDEPLYLRAPDVTPSAGKKVLR</sequence>
<reference evidence="2 3" key="1">
    <citation type="submission" date="2019-09" db="EMBL/GenBank/DDBJ databases">
        <title>Genome sequencing of strain KACC 19306.</title>
        <authorList>
            <person name="Heo J."/>
            <person name="Kim S.-J."/>
            <person name="Kim J.-S."/>
            <person name="Hong S.-B."/>
            <person name="Kwon S.-W."/>
        </authorList>
    </citation>
    <scope>NUCLEOTIDE SEQUENCE [LARGE SCALE GENOMIC DNA]</scope>
    <source>
        <strain evidence="2 3">KACC 19306</strain>
    </source>
</reference>
<dbReference type="OrthoDB" id="9809995at2"/>
<dbReference type="GO" id="GO:0005829">
    <property type="term" value="C:cytosol"/>
    <property type="evidence" value="ECO:0007669"/>
    <property type="project" value="TreeGrafter"/>
</dbReference>
<dbReference type="EMBL" id="CP043505">
    <property type="protein sequence ID" value="QEO15191.1"/>
    <property type="molecule type" value="Genomic_DNA"/>
</dbReference>
<dbReference type="InterPro" id="IPR043129">
    <property type="entry name" value="ATPase_NBD"/>
</dbReference>
<dbReference type="InterPro" id="IPR000905">
    <property type="entry name" value="Gcp-like_dom"/>
</dbReference>
<dbReference type="KEGG" id="ail:FLP10_12745"/>
<dbReference type="PANTHER" id="PTHR11735:SF11">
    <property type="entry name" value="TRNA THREONYLCARBAMOYLADENOSINE BIOSYNTHESIS PROTEIN TSAB"/>
    <property type="match status" value="1"/>
</dbReference>
<dbReference type="GO" id="GO:0016740">
    <property type="term" value="F:transferase activity"/>
    <property type="evidence" value="ECO:0007669"/>
    <property type="project" value="UniProtKB-KW"/>
</dbReference>
<dbReference type="Gene3D" id="3.30.420.40">
    <property type="match status" value="2"/>
</dbReference>
<protein>
    <submittedName>
        <fullName evidence="2">tRNA (Adenosine(37)-N6)-threonylcarbamoyltransferase complex dimerization subunit type 1 TsaB</fullName>
    </submittedName>
</protein>
<dbReference type="GO" id="GO:0002949">
    <property type="term" value="P:tRNA threonylcarbamoyladenosine modification"/>
    <property type="evidence" value="ECO:0007669"/>
    <property type="project" value="InterPro"/>
</dbReference>
<keyword evidence="2" id="KW-0808">Transferase</keyword>
<organism evidence="2 3">
    <name type="scientific">Agromyces intestinalis</name>
    <dbReference type="NCBI Taxonomy" id="2592652"/>
    <lineage>
        <taxon>Bacteria</taxon>
        <taxon>Bacillati</taxon>
        <taxon>Actinomycetota</taxon>
        <taxon>Actinomycetes</taxon>
        <taxon>Micrococcales</taxon>
        <taxon>Microbacteriaceae</taxon>
        <taxon>Agromyces</taxon>
    </lineage>
</organism>
<proteinExistence type="predicted"/>